<evidence type="ECO:0008006" key="3">
    <source>
        <dbReference type="Google" id="ProtNLM"/>
    </source>
</evidence>
<reference evidence="1 2" key="1">
    <citation type="submission" date="2015-11" db="EMBL/GenBank/DDBJ databases">
        <authorList>
            <person name="Varghese N."/>
        </authorList>
    </citation>
    <scope>NUCLEOTIDE SEQUENCE [LARGE SCALE GENOMIC DNA]</scope>
    <source>
        <strain evidence="1 2">JGI-24</strain>
    </source>
</reference>
<proteinExistence type="predicted"/>
<protein>
    <recommendedName>
        <fullName evidence="3">Lipoprotein</fullName>
    </recommendedName>
</protein>
<keyword evidence="2" id="KW-1185">Reference proteome</keyword>
<accession>A0A656D7I9</accession>
<organism evidence="1 2">
    <name type="scientific">Kryptobacter tengchongensis</name>
    <dbReference type="NCBI Taxonomy" id="1643429"/>
    <lineage>
        <taxon>Bacteria</taxon>
        <taxon>Pseudomonadati</taxon>
        <taxon>Candidatus Kryptoniota</taxon>
        <taxon>Candidatus Kryptobacter</taxon>
    </lineage>
</organism>
<evidence type="ECO:0000313" key="1">
    <source>
        <dbReference type="EMBL" id="CUT00510.1"/>
    </source>
</evidence>
<dbReference type="PROSITE" id="PS51257">
    <property type="entry name" value="PROKAR_LIPOPROTEIN"/>
    <property type="match status" value="1"/>
</dbReference>
<name>A0A656D7I9_KRYT1</name>
<sequence length="105" mass="11945">MDEKAEMRFLFSFLILIFGCYAISSRSEGGFNVKGKIYTTGNEPFVELAIQTDDGKIFIISKNSPVYKELWKNQGALVILEVEKRETKGMEKGKIVVKDFKILSK</sequence>
<dbReference type="EMBL" id="CZVU01000028">
    <property type="protein sequence ID" value="CUT00510.1"/>
    <property type="molecule type" value="Genomic_DNA"/>
</dbReference>
<dbReference type="AlphaFoldDB" id="A0A656D7I9"/>
<evidence type="ECO:0000313" key="2">
    <source>
        <dbReference type="Proteomes" id="UP000243065"/>
    </source>
</evidence>
<dbReference type="Proteomes" id="UP000243065">
    <property type="component" value="Unassembled WGS sequence"/>
</dbReference>
<gene>
    <name evidence="1" type="ORF">JGI24_00786</name>
</gene>
<dbReference type="OrthoDB" id="9807105at2"/>